<dbReference type="InterPro" id="IPR011989">
    <property type="entry name" value="ARM-like"/>
</dbReference>
<accession>A0A9K3D8R5</accession>
<gene>
    <name evidence="1" type="ORF">KIPB_014433</name>
</gene>
<sequence>VNFVFFWPPPPHPRDRQYRETLLSLPPFSLDLVCTSLVTCLHSATETLTIECVLACLVYLTRHPCGLSAVVASLPTILAILSVTTAASDKTTRTQAEIDRDRDREVGRLGGEEYTLGVRIKAAGVLWNVAASDPHRSALIAAKGVMPSIKAVLK</sequence>
<dbReference type="AlphaFoldDB" id="A0A9K3D8R5"/>
<feature type="non-terminal residue" evidence="1">
    <location>
        <position position="1"/>
    </location>
</feature>
<dbReference type="Gene3D" id="1.25.10.10">
    <property type="entry name" value="Leucine-rich Repeat Variant"/>
    <property type="match status" value="1"/>
</dbReference>
<keyword evidence="2" id="KW-1185">Reference proteome</keyword>
<evidence type="ECO:0000313" key="2">
    <source>
        <dbReference type="Proteomes" id="UP000265618"/>
    </source>
</evidence>
<proteinExistence type="predicted"/>
<organism evidence="1 2">
    <name type="scientific">Kipferlia bialata</name>
    <dbReference type="NCBI Taxonomy" id="797122"/>
    <lineage>
        <taxon>Eukaryota</taxon>
        <taxon>Metamonada</taxon>
        <taxon>Carpediemonas-like organisms</taxon>
        <taxon>Kipferlia</taxon>
    </lineage>
</organism>
<protein>
    <submittedName>
        <fullName evidence="1">Uncharacterized protein</fullName>
    </submittedName>
</protein>
<evidence type="ECO:0000313" key="1">
    <source>
        <dbReference type="EMBL" id="GIQ91263.1"/>
    </source>
</evidence>
<reference evidence="1 2" key="1">
    <citation type="journal article" date="2018" name="PLoS ONE">
        <title>The draft genome of Kipferlia bialata reveals reductive genome evolution in fornicate parasites.</title>
        <authorList>
            <person name="Tanifuji G."/>
            <person name="Takabayashi S."/>
            <person name="Kume K."/>
            <person name="Takagi M."/>
            <person name="Nakayama T."/>
            <person name="Kamikawa R."/>
            <person name="Inagaki Y."/>
            <person name="Hashimoto T."/>
        </authorList>
    </citation>
    <scope>NUCLEOTIDE SEQUENCE [LARGE SCALE GENOMIC DNA]</scope>
    <source>
        <strain evidence="1">NY0173</strain>
    </source>
</reference>
<comment type="caution">
    <text evidence="1">The sequence shown here is derived from an EMBL/GenBank/DDBJ whole genome shotgun (WGS) entry which is preliminary data.</text>
</comment>
<dbReference type="EMBL" id="BDIP01007415">
    <property type="protein sequence ID" value="GIQ91263.1"/>
    <property type="molecule type" value="Genomic_DNA"/>
</dbReference>
<feature type="non-terminal residue" evidence="1">
    <location>
        <position position="154"/>
    </location>
</feature>
<dbReference type="Proteomes" id="UP000265618">
    <property type="component" value="Unassembled WGS sequence"/>
</dbReference>
<name>A0A9K3D8R5_9EUKA</name>